<name>A0AA36DTS8_CYLNA</name>
<comment type="caution">
    <text evidence="1">The sequence shown here is derived from an EMBL/GenBank/DDBJ whole genome shotgun (WGS) entry which is preliminary data.</text>
</comment>
<dbReference type="AlphaFoldDB" id="A0AA36DTS8"/>
<evidence type="ECO:0000313" key="1">
    <source>
        <dbReference type="EMBL" id="CAJ0592666.1"/>
    </source>
</evidence>
<evidence type="ECO:0000313" key="2">
    <source>
        <dbReference type="Proteomes" id="UP001176961"/>
    </source>
</evidence>
<organism evidence="1 2">
    <name type="scientific">Cylicocyclus nassatus</name>
    <name type="common">Nematode worm</name>
    <dbReference type="NCBI Taxonomy" id="53992"/>
    <lineage>
        <taxon>Eukaryota</taxon>
        <taxon>Metazoa</taxon>
        <taxon>Ecdysozoa</taxon>
        <taxon>Nematoda</taxon>
        <taxon>Chromadorea</taxon>
        <taxon>Rhabditida</taxon>
        <taxon>Rhabditina</taxon>
        <taxon>Rhabditomorpha</taxon>
        <taxon>Strongyloidea</taxon>
        <taxon>Strongylidae</taxon>
        <taxon>Cylicocyclus</taxon>
    </lineage>
</organism>
<protein>
    <recommendedName>
        <fullName evidence="3">SXP/RAL-2 family protein Ani s 5-like cation-binding domain-containing protein</fullName>
    </recommendedName>
</protein>
<accession>A0AA36DTS8</accession>
<evidence type="ECO:0008006" key="3">
    <source>
        <dbReference type="Google" id="ProtNLM"/>
    </source>
</evidence>
<gene>
    <name evidence="1" type="ORF">CYNAS_LOCUS4649</name>
</gene>
<keyword evidence="2" id="KW-1185">Reference proteome</keyword>
<dbReference type="Proteomes" id="UP001176961">
    <property type="component" value="Unassembled WGS sequence"/>
</dbReference>
<proteinExistence type="predicted"/>
<dbReference type="EMBL" id="CATQJL010000112">
    <property type="protein sequence ID" value="CAJ0592666.1"/>
    <property type="molecule type" value="Genomic_DNA"/>
</dbReference>
<reference evidence="1" key="1">
    <citation type="submission" date="2023-07" db="EMBL/GenBank/DDBJ databases">
        <authorList>
            <consortium name="CYATHOMIX"/>
        </authorList>
    </citation>
    <scope>NUCLEOTIDE SEQUENCE</scope>
    <source>
        <strain evidence="1">N/A</strain>
    </source>
</reference>
<sequence length="179" mass="20610">MVHWIYDVDDRNGNIRPGESYPGVVIYPQAPPLNPPPVLCNPGVRFEPAVPCYLEDTFNPPADIFPMERPPFLLEAPDDVAAEYFKINMDEKLTKGEMKRALEVWKASLPPILLQKYEEAEAERERLSLVEKDLRAQRVTRLSPLARQVADEIEARTTTVPSPYSNIEFRQFEQMKILR</sequence>